<dbReference type="EMBL" id="LAZR01013327">
    <property type="protein sequence ID" value="KKM22471.1"/>
    <property type="molecule type" value="Genomic_DNA"/>
</dbReference>
<gene>
    <name evidence="1" type="ORF">LCGC14_1625060</name>
</gene>
<reference evidence="1" key="1">
    <citation type="journal article" date="2015" name="Nature">
        <title>Complex archaea that bridge the gap between prokaryotes and eukaryotes.</title>
        <authorList>
            <person name="Spang A."/>
            <person name="Saw J.H."/>
            <person name="Jorgensen S.L."/>
            <person name="Zaremba-Niedzwiedzka K."/>
            <person name="Martijn J."/>
            <person name="Lind A.E."/>
            <person name="van Eijk R."/>
            <person name="Schleper C."/>
            <person name="Guy L."/>
            <person name="Ettema T.J."/>
        </authorList>
    </citation>
    <scope>NUCLEOTIDE SEQUENCE</scope>
</reference>
<name>A0A0F9I4C8_9ZZZZ</name>
<protein>
    <submittedName>
        <fullName evidence="1">Uncharacterized protein</fullName>
    </submittedName>
</protein>
<sequence length="66" mass="7514">MVEIRKKVLGQFGWESIIITSEEVDKDDIVMTIQQKDGECVVFGGCQIDELIDTLAEIKKEIKDNK</sequence>
<proteinExistence type="predicted"/>
<evidence type="ECO:0000313" key="1">
    <source>
        <dbReference type="EMBL" id="KKM22471.1"/>
    </source>
</evidence>
<dbReference type="AlphaFoldDB" id="A0A0F9I4C8"/>
<organism evidence="1">
    <name type="scientific">marine sediment metagenome</name>
    <dbReference type="NCBI Taxonomy" id="412755"/>
    <lineage>
        <taxon>unclassified sequences</taxon>
        <taxon>metagenomes</taxon>
        <taxon>ecological metagenomes</taxon>
    </lineage>
</organism>
<accession>A0A0F9I4C8</accession>
<comment type="caution">
    <text evidence="1">The sequence shown here is derived from an EMBL/GenBank/DDBJ whole genome shotgun (WGS) entry which is preliminary data.</text>
</comment>